<dbReference type="SUPFAM" id="SSF53474">
    <property type="entry name" value="alpha/beta-Hydrolases"/>
    <property type="match status" value="1"/>
</dbReference>
<dbReference type="RefSeq" id="WP_101353961.1">
    <property type="nucleotide sequence ID" value="NZ_PIQO01000005.1"/>
</dbReference>
<dbReference type="InterPro" id="IPR000639">
    <property type="entry name" value="Epox_hydrolase-like"/>
</dbReference>
<keyword evidence="3" id="KW-1185">Reference proteome</keyword>
<dbReference type="PANTHER" id="PTHR43689">
    <property type="entry name" value="HYDROLASE"/>
    <property type="match status" value="1"/>
</dbReference>
<dbReference type="Proteomes" id="UP000233440">
    <property type="component" value="Unassembled WGS sequence"/>
</dbReference>
<organism evidence="2 3">
    <name type="scientific">Heyndrickxia camelliae</name>
    <dbReference type="NCBI Taxonomy" id="1707093"/>
    <lineage>
        <taxon>Bacteria</taxon>
        <taxon>Bacillati</taxon>
        <taxon>Bacillota</taxon>
        <taxon>Bacilli</taxon>
        <taxon>Bacillales</taxon>
        <taxon>Bacillaceae</taxon>
        <taxon>Heyndrickxia</taxon>
    </lineage>
</organism>
<protein>
    <submittedName>
        <fullName evidence="2">Alpha/beta hydrolase</fullName>
    </submittedName>
</protein>
<reference evidence="2 3" key="1">
    <citation type="submission" date="2017-11" db="EMBL/GenBank/DDBJ databases">
        <title>Bacillus camelliae sp. nov., isolated from pu'er tea.</title>
        <authorList>
            <person name="Niu L."/>
        </authorList>
    </citation>
    <scope>NUCLEOTIDE SEQUENCE [LARGE SCALE GENOMIC DNA]</scope>
    <source>
        <strain evidence="2 3">7578-1</strain>
    </source>
</reference>
<dbReference type="PANTHER" id="PTHR43689:SF8">
    <property type="entry name" value="ALPHA_BETA-HYDROLASES SUPERFAMILY PROTEIN"/>
    <property type="match status" value="1"/>
</dbReference>
<dbReference type="InterPro" id="IPR000073">
    <property type="entry name" value="AB_hydrolase_1"/>
</dbReference>
<sequence>MFISVLFIFLIVIGLLYTYSQVQFKKSEEAFPPDGKFITVGNYKLHYISEGTGQPVVFLHGGMLSSRDFTDLVQLASKQGYHAIAFDRPGYGYSNRPNKVEITPISQASLIHKALKEIGVDQPIILVGHSWSGTMTLSYALQFPNEVAGIVTLAGAMYKEGYPAEHGDALSKMVTTPILGNIILNTLLKTPLAKGMATSMVRETFAPEPVPEGYMEAVYALGFRPGHFKANREDVLAFPETSKILSERYKEIKVPIVIVVGEKDPFSTIEQAERLKKDIPHAIYKRIPNIGHMIPHLHPKVVIESINNISNINHLDQK</sequence>
<keyword evidence="2" id="KW-0378">Hydrolase</keyword>
<dbReference type="EMBL" id="PIQO01000005">
    <property type="protein sequence ID" value="PKR85406.1"/>
    <property type="molecule type" value="Genomic_DNA"/>
</dbReference>
<dbReference type="Gene3D" id="3.40.50.1820">
    <property type="entry name" value="alpha/beta hydrolase"/>
    <property type="match status" value="1"/>
</dbReference>
<accession>A0A2N3LLC1</accession>
<proteinExistence type="predicted"/>
<gene>
    <name evidence="2" type="ORF">CWO92_09480</name>
</gene>
<feature type="domain" description="AB hydrolase-1" evidence="1">
    <location>
        <begin position="56"/>
        <end position="304"/>
    </location>
</feature>
<dbReference type="PRINTS" id="PR00412">
    <property type="entry name" value="EPOXHYDRLASE"/>
</dbReference>
<evidence type="ECO:0000313" key="3">
    <source>
        <dbReference type="Proteomes" id="UP000233440"/>
    </source>
</evidence>
<dbReference type="AlphaFoldDB" id="A0A2N3LLC1"/>
<dbReference type="OrthoDB" id="9808398at2"/>
<dbReference type="GO" id="GO:0016787">
    <property type="term" value="F:hydrolase activity"/>
    <property type="evidence" value="ECO:0007669"/>
    <property type="project" value="UniProtKB-KW"/>
</dbReference>
<dbReference type="InterPro" id="IPR029058">
    <property type="entry name" value="AB_hydrolase_fold"/>
</dbReference>
<dbReference type="PRINTS" id="PR00111">
    <property type="entry name" value="ABHYDROLASE"/>
</dbReference>
<dbReference type="Pfam" id="PF12697">
    <property type="entry name" value="Abhydrolase_6"/>
    <property type="match status" value="1"/>
</dbReference>
<name>A0A2N3LLC1_9BACI</name>
<evidence type="ECO:0000313" key="2">
    <source>
        <dbReference type="EMBL" id="PKR85406.1"/>
    </source>
</evidence>
<evidence type="ECO:0000259" key="1">
    <source>
        <dbReference type="Pfam" id="PF12697"/>
    </source>
</evidence>
<comment type="caution">
    <text evidence="2">The sequence shown here is derived from an EMBL/GenBank/DDBJ whole genome shotgun (WGS) entry which is preliminary data.</text>
</comment>